<sequence>MQDPLERLMAKFDITGQEGPGSALPKPETALQSPADDFDVQATAAPPASTQVKRAQSLTRRPRPTHRQQLKHALTVNAAHVITHDYLTLSQPLSEGLLLMDRTERKLKLIHSLGELAPLHSYTTEYGNTLTRHKKHKALLAGSIELDVATDEADFDKQLERAALQDGATLQLAHRQATYRAFSAYSSDQSLYGDEASDSASAVCGGASSAPGRVESASTGERLKEANAVARLEKLTARLGEMEEWFASVKAEASSDRQMREQATARLSLLQERIDRLQEQLLYQTAENKQLRVRLAELQNAEPETLMGRAQPMPLRAHQG</sequence>
<proteinExistence type="predicted"/>
<evidence type="ECO:0000256" key="1">
    <source>
        <dbReference type="SAM" id="Coils"/>
    </source>
</evidence>
<reference evidence="3" key="1">
    <citation type="submission" date="2021-01" db="EMBL/GenBank/DDBJ databases">
        <authorList>
            <person name="Corre E."/>
            <person name="Pelletier E."/>
            <person name="Niang G."/>
            <person name="Scheremetjew M."/>
            <person name="Finn R."/>
            <person name="Kale V."/>
            <person name="Holt S."/>
            <person name="Cochrane G."/>
            <person name="Meng A."/>
            <person name="Brown T."/>
            <person name="Cohen L."/>
        </authorList>
    </citation>
    <scope>NUCLEOTIDE SEQUENCE</scope>
    <source>
        <strain evidence="3">RCC1130</strain>
    </source>
</reference>
<keyword evidence="1" id="KW-0175">Coiled coil</keyword>
<gene>
    <name evidence="3" type="ORF">CLEP1334_LOCUS9478</name>
</gene>
<protein>
    <submittedName>
        <fullName evidence="3">Uncharacterized protein</fullName>
    </submittedName>
</protein>
<name>A0A7S0NU94_9EUKA</name>
<accession>A0A7S0NU94</accession>
<feature type="region of interest" description="Disordered" evidence="2">
    <location>
        <begin position="12"/>
        <end position="68"/>
    </location>
</feature>
<feature type="compositionally biased region" description="Polar residues" evidence="2">
    <location>
        <begin position="48"/>
        <end position="59"/>
    </location>
</feature>
<evidence type="ECO:0000256" key="2">
    <source>
        <dbReference type="SAM" id="MobiDB-lite"/>
    </source>
</evidence>
<feature type="coiled-coil region" evidence="1">
    <location>
        <begin position="260"/>
        <end position="294"/>
    </location>
</feature>
<dbReference type="EMBL" id="HBER01018794">
    <property type="protein sequence ID" value="CAD8534223.1"/>
    <property type="molecule type" value="Transcribed_RNA"/>
</dbReference>
<dbReference type="AlphaFoldDB" id="A0A7S0NU94"/>
<organism evidence="3">
    <name type="scientific">Calcidiscus leptoporus</name>
    <dbReference type="NCBI Taxonomy" id="127549"/>
    <lineage>
        <taxon>Eukaryota</taxon>
        <taxon>Haptista</taxon>
        <taxon>Haptophyta</taxon>
        <taxon>Prymnesiophyceae</taxon>
        <taxon>Coccolithales</taxon>
        <taxon>Calcidiscaceae</taxon>
        <taxon>Calcidiscus</taxon>
    </lineage>
</organism>
<evidence type="ECO:0000313" key="3">
    <source>
        <dbReference type="EMBL" id="CAD8534223.1"/>
    </source>
</evidence>